<evidence type="ECO:0000313" key="3">
    <source>
        <dbReference type="EMBL" id="AFZ51774.1"/>
    </source>
</evidence>
<sequence>MTRKTRKRPTTSRRYYEDNPPTESNTSTSKFNATYWAIISAVFIIGIGLGITFSSATNLNSENVTSTVAIDRSVPNPEFCAQYGASAVVTDMRLYMSLSPFSVYVTQPRMVPGCVMRRTNWSVLEDQNLVSREQVRDCKNRMNTFAFTGKLENSPKVDCVYQNDSAGKFFGNKGNGGFVPSPERDDF</sequence>
<dbReference type="EMBL" id="CP003944">
    <property type="protein sequence ID" value="AFZ51774.1"/>
    <property type="molecule type" value="Genomic_DNA"/>
</dbReference>
<keyword evidence="2" id="KW-0472">Membrane</keyword>
<gene>
    <name evidence="3" type="ORF">Dacsa_3255</name>
</gene>
<dbReference type="OrthoDB" id="455197at2"/>
<evidence type="ECO:0000313" key="4">
    <source>
        <dbReference type="Proteomes" id="UP000010482"/>
    </source>
</evidence>
<proteinExistence type="predicted"/>
<dbReference type="InterPro" id="IPR021511">
    <property type="entry name" value="DUF3172"/>
</dbReference>
<name>K9YXZ2_DACS8</name>
<evidence type="ECO:0008006" key="5">
    <source>
        <dbReference type="Google" id="ProtNLM"/>
    </source>
</evidence>
<organism evidence="3 4">
    <name type="scientific">Dactylococcopsis salina (strain PCC 8305)</name>
    <name type="common">Myxobactron salinum</name>
    <dbReference type="NCBI Taxonomy" id="13035"/>
    <lineage>
        <taxon>Bacteria</taxon>
        <taxon>Bacillati</taxon>
        <taxon>Cyanobacteriota</taxon>
        <taxon>Cyanophyceae</taxon>
        <taxon>Nodosilineales</taxon>
        <taxon>Cymatolegaceae</taxon>
        <taxon>Dactylococcopsis</taxon>
    </lineage>
</organism>
<keyword evidence="2" id="KW-1133">Transmembrane helix</keyword>
<dbReference type="Proteomes" id="UP000010482">
    <property type="component" value="Chromosome"/>
</dbReference>
<dbReference type="HOGENOM" id="CLU_098227_1_0_3"/>
<feature type="region of interest" description="Disordered" evidence="1">
    <location>
        <begin position="1"/>
        <end position="26"/>
    </location>
</feature>
<evidence type="ECO:0000256" key="1">
    <source>
        <dbReference type="SAM" id="MobiDB-lite"/>
    </source>
</evidence>
<dbReference type="AlphaFoldDB" id="K9YXZ2"/>
<keyword evidence="2" id="KW-0812">Transmembrane</keyword>
<dbReference type="STRING" id="13035.Dacsa_3255"/>
<dbReference type="PATRIC" id="fig|13035.3.peg.3687"/>
<dbReference type="KEGG" id="dsl:Dacsa_3255"/>
<feature type="transmembrane region" description="Helical" evidence="2">
    <location>
        <begin position="33"/>
        <end position="53"/>
    </location>
</feature>
<dbReference type="eggNOG" id="ENOG502ZBTH">
    <property type="taxonomic scope" value="Bacteria"/>
</dbReference>
<feature type="compositionally biased region" description="Basic residues" evidence="1">
    <location>
        <begin position="1"/>
        <end position="11"/>
    </location>
</feature>
<reference evidence="3" key="1">
    <citation type="submission" date="2012-04" db="EMBL/GenBank/DDBJ databases">
        <title>Finished genome of Dactylococcopsis salina PCC 8305.</title>
        <authorList>
            <consortium name="US DOE Joint Genome Institute"/>
            <person name="Gugger M."/>
            <person name="Coursin T."/>
            <person name="Rippka R."/>
            <person name="Tandeau De Marsac N."/>
            <person name="Huntemann M."/>
            <person name="Wei C.-L."/>
            <person name="Han J."/>
            <person name="Detter J.C."/>
            <person name="Han C."/>
            <person name="Tapia R."/>
            <person name="Daligault H."/>
            <person name="Chen A."/>
            <person name="Krypides N."/>
            <person name="Mavromatis K."/>
            <person name="Markowitz V."/>
            <person name="Szeto E."/>
            <person name="Ivanova N."/>
            <person name="Ovchinnikova G."/>
            <person name="Pagani I."/>
            <person name="Pati A."/>
            <person name="Goodwin L."/>
            <person name="Peters L."/>
            <person name="Pitluck S."/>
            <person name="Woyke T."/>
            <person name="Kerfeld C."/>
        </authorList>
    </citation>
    <scope>NUCLEOTIDE SEQUENCE [LARGE SCALE GENOMIC DNA]</scope>
    <source>
        <strain evidence="3">PCC 8305</strain>
    </source>
</reference>
<dbReference type="Pfam" id="PF11371">
    <property type="entry name" value="DUF3172"/>
    <property type="match status" value="1"/>
</dbReference>
<keyword evidence="4" id="KW-1185">Reference proteome</keyword>
<dbReference type="RefSeq" id="WP_015230751.1">
    <property type="nucleotide sequence ID" value="NC_019780.1"/>
</dbReference>
<evidence type="ECO:0000256" key="2">
    <source>
        <dbReference type="SAM" id="Phobius"/>
    </source>
</evidence>
<accession>K9YXZ2</accession>
<protein>
    <recommendedName>
        <fullName evidence="5">DUF3172 domain-containing protein</fullName>
    </recommendedName>
</protein>